<keyword evidence="3" id="KW-1185">Reference proteome</keyword>
<dbReference type="PANTHER" id="PTHR28208">
    <property type="entry name" value="PHOSPHATIDATE PHOSPHATASE APP1"/>
    <property type="match status" value="1"/>
</dbReference>
<accession>A0A6G1HFM5</accession>
<sequence>YLLPPTGITFISDVDDILRVAKIWSPGRALLATLSRPFVPWGNMPSIYAHWRARFPTAHFNYLSITPSPLTPAYLGFLSSHYPAGSFTARSLSSFFHPRLALAEQAIAPFPNRTIVLVGDTSNNDILKVFPELAHRNPQISCILLRDTGATDQTFRSHVHHMKAFESLPEGTQYFLFREPDDIRDIDFASGGCRNESI</sequence>
<gene>
    <name evidence="2" type="ORF">K402DRAFT_300244</name>
</gene>
<dbReference type="Proteomes" id="UP000800041">
    <property type="component" value="Unassembled WGS sequence"/>
</dbReference>
<dbReference type="PANTHER" id="PTHR28208:SF2">
    <property type="entry name" value="PHOSPHATIDATE PHOSPHATASE APP1 CATALYTIC DOMAIN-CONTAINING PROTEIN"/>
    <property type="match status" value="1"/>
</dbReference>
<evidence type="ECO:0000313" key="3">
    <source>
        <dbReference type="Proteomes" id="UP000800041"/>
    </source>
</evidence>
<dbReference type="OrthoDB" id="414243at2759"/>
<dbReference type="InterPro" id="IPR019236">
    <property type="entry name" value="APP1_cat"/>
</dbReference>
<proteinExistence type="predicted"/>
<feature type="domain" description="Phosphatidate phosphatase APP1 catalytic" evidence="1">
    <location>
        <begin position="8"/>
        <end position="147"/>
    </location>
</feature>
<feature type="non-terminal residue" evidence="2">
    <location>
        <position position="1"/>
    </location>
</feature>
<name>A0A6G1HFM5_9PEZI</name>
<evidence type="ECO:0000259" key="1">
    <source>
        <dbReference type="Pfam" id="PF09949"/>
    </source>
</evidence>
<dbReference type="GO" id="GO:0008195">
    <property type="term" value="F:phosphatidate phosphatase activity"/>
    <property type="evidence" value="ECO:0007669"/>
    <property type="project" value="InterPro"/>
</dbReference>
<evidence type="ECO:0000313" key="2">
    <source>
        <dbReference type="EMBL" id="KAF1992036.1"/>
    </source>
</evidence>
<dbReference type="EMBL" id="ML977138">
    <property type="protein sequence ID" value="KAF1992036.1"/>
    <property type="molecule type" value="Genomic_DNA"/>
</dbReference>
<protein>
    <recommendedName>
        <fullName evidence="1">Phosphatidate phosphatase APP1 catalytic domain-containing protein</fullName>
    </recommendedName>
</protein>
<feature type="non-terminal residue" evidence="2">
    <location>
        <position position="198"/>
    </location>
</feature>
<reference evidence="2" key="1">
    <citation type="journal article" date="2020" name="Stud. Mycol.">
        <title>101 Dothideomycetes genomes: a test case for predicting lifestyles and emergence of pathogens.</title>
        <authorList>
            <person name="Haridas S."/>
            <person name="Albert R."/>
            <person name="Binder M."/>
            <person name="Bloem J."/>
            <person name="Labutti K."/>
            <person name="Salamov A."/>
            <person name="Andreopoulos B."/>
            <person name="Baker S."/>
            <person name="Barry K."/>
            <person name="Bills G."/>
            <person name="Bluhm B."/>
            <person name="Cannon C."/>
            <person name="Castanera R."/>
            <person name="Culley D."/>
            <person name="Daum C."/>
            <person name="Ezra D."/>
            <person name="Gonzalez J."/>
            <person name="Henrissat B."/>
            <person name="Kuo A."/>
            <person name="Liang C."/>
            <person name="Lipzen A."/>
            <person name="Lutzoni F."/>
            <person name="Magnuson J."/>
            <person name="Mondo S."/>
            <person name="Nolan M."/>
            <person name="Ohm R."/>
            <person name="Pangilinan J."/>
            <person name="Park H.-J."/>
            <person name="Ramirez L."/>
            <person name="Alfaro M."/>
            <person name="Sun H."/>
            <person name="Tritt A."/>
            <person name="Yoshinaga Y."/>
            <person name="Zwiers L.-H."/>
            <person name="Turgeon B."/>
            <person name="Goodwin S."/>
            <person name="Spatafora J."/>
            <person name="Crous P."/>
            <person name="Grigoriev I."/>
        </authorList>
    </citation>
    <scope>NUCLEOTIDE SEQUENCE</scope>
    <source>
        <strain evidence="2">CBS 113979</strain>
    </source>
</reference>
<organism evidence="2 3">
    <name type="scientific">Aulographum hederae CBS 113979</name>
    <dbReference type="NCBI Taxonomy" id="1176131"/>
    <lineage>
        <taxon>Eukaryota</taxon>
        <taxon>Fungi</taxon>
        <taxon>Dikarya</taxon>
        <taxon>Ascomycota</taxon>
        <taxon>Pezizomycotina</taxon>
        <taxon>Dothideomycetes</taxon>
        <taxon>Pleosporomycetidae</taxon>
        <taxon>Aulographales</taxon>
        <taxon>Aulographaceae</taxon>
    </lineage>
</organism>
<dbReference type="AlphaFoldDB" id="A0A6G1HFM5"/>
<dbReference type="GO" id="GO:0030479">
    <property type="term" value="C:actin cortical patch"/>
    <property type="evidence" value="ECO:0007669"/>
    <property type="project" value="TreeGrafter"/>
</dbReference>
<dbReference type="InterPro" id="IPR052935">
    <property type="entry name" value="Mg2+_PAP"/>
</dbReference>
<dbReference type="Pfam" id="PF09949">
    <property type="entry name" value="APP1_cat"/>
    <property type="match status" value="1"/>
</dbReference>